<dbReference type="RefSeq" id="XP_004032313.1">
    <property type="nucleotide sequence ID" value="XM_004032265.1"/>
</dbReference>
<dbReference type="GO" id="GO:0005929">
    <property type="term" value="C:cilium"/>
    <property type="evidence" value="ECO:0007669"/>
    <property type="project" value="TreeGrafter"/>
</dbReference>
<name>G0QVN9_ICHMU</name>
<proteinExistence type="predicted"/>
<dbReference type="GO" id="GO:0015631">
    <property type="term" value="F:tubulin binding"/>
    <property type="evidence" value="ECO:0007669"/>
    <property type="project" value="TreeGrafter"/>
</dbReference>
<dbReference type="EMBL" id="GL983950">
    <property type="protein sequence ID" value="EGR30726.1"/>
    <property type="molecule type" value="Genomic_DNA"/>
</dbReference>
<keyword evidence="2" id="KW-1185">Reference proteome</keyword>
<dbReference type="GO" id="GO:0008285">
    <property type="term" value="P:negative regulation of cell population proliferation"/>
    <property type="evidence" value="ECO:0007669"/>
    <property type="project" value="InterPro"/>
</dbReference>
<dbReference type="InterPro" id="IPR013783">
    <property type="entry name" value="Ig-like_fold"/>
</dbReference>
<dbReference type="Gene3D" id="2.60.40.10">
    <property type="entry name" value="Immunoglobulins"/>
    <property type="match status" value="4"/>
</dbReference>
<dbReference type="GeneID" id="14906835"/>
<accession>G0QVN9</accession>
<dbReference type="STRING" id="857967.G0QVN9"/>
<dbReference type="Pfam" id="PF24771">
    <property type="entry name" value="Ig_CFAP74_1st"/>
    <property type="match status" value="1"/>
</dbReference>
<dbReference type="eggNOG" id="ENOG502QQQ5">
    <property type="taxonomic scope" value="Eukaryota"/>
</dbReference>
<dbReference type="PANTHER" id="PTHR46348:SF1">
    <property type="entry name" value="DELETED IN LUNG AND ESOPHAGEAL CANCER PROTEIN 1"/>
    <property type="match status" value="1"/>
</dbReference>
<organism evidence="1 2">
    <name type="scientific">Ichthyophthirius multifiliis</name>
    <name type="common">White spot disease agent</name>
    <name type="synonym">Ich</name>
    <dbReference type="NCBI Taxonomy" id="5932"/>
    <lineage>
        <taxon>Eukaryota</taxon>
        <taxon>Sar</taxon>
        <taxon>Alveolata</taxon>
        <taxon>Ciliophora</taxon>
        <taxon>Intramacronucleata</taxon>
        <taxon>Oligohymenophorea</taxon>
        <taxon>Hymenostomatida</taxon>
        <taxon>Ophryoglenina</taxon>
        <taxon>Ichthyophthirius</taxon>
    </lineage>
</organism>
<gene>
    <name evidence="1" type="ORF">IMG5_124930</name>
</gene>
<dbReference type="InParanoid" id="G0QVN9"/>
<dbReference type="Proteomes" id="UP000008983">
    <property type="component" value="Unassembled WGS sequence"/>
</dbReference>
<evidence type="ECO:0008006" key="3">
    <source>
        <dbReference type="Google" id="ProtNLM"/>
    </source>
</evidence>
<dbReference type="OMA" id="HIKFTTW"/>
<dbReference type="OrthoDB" id="2115465at2759"/>
<evidence type="ECO:0000313" key="1">
    <source>
        <dbReference type="EMBL" id="EGR30726.1"/>
    </source>
</evidence>
<protein>
    <recommendedName>
        <fullName evidence="3">MSP domain-containing protein</fullName>
    </recommendedName>
</protein>
<dbReference type="InterPro" id="IPR033304">
    <property type="entry name" value="DLEC1"/>
</dbReference>
<evidence type="ECO:0000313" key="2">
    <source>
        <dbReference type="Proteomes" id="UP000008983"/>
    </source>
</evidence>
<sequence length="1577" mass="183832">MRPTTSVQAFQKPQYLNQMSILEKLKNEKIIQNMNKRINYLKNPRFKQNNKPPIQFTEIKKRNVNKQQLQIYIYSQKQDLLINATDQKCPFKANPQIILFKDYLINEIYKINLTIINTTSILRRIKFLPPQLEQFTITSIIYPGEKEAKNEIYQINKLKEVGLIAPGMSLQLTVQFKVTSFAQYEDKITFISEDSIFEVPLISQKEKPQITLPEILNCKSCWVGDKTETVFRIQNRGGESGFKFFLENEDEENNYNNCLKATSFSLYPCEFFLSKNEEMQINVTFCPKQEGHIQEKIILACDNLTFSHFCLEGNGNLVDLEIYGIDNIKFDIFQEQNNEFIKQIFFENAYPQTKIIRKLKIKNKTSVEIKYHWALFKNEVKNKLVQNENNNNNEFFFQIEPEKGIFEKEQILTFSISYFSQSSIPQFEFASLIIEDISLSSIKNPPQILKKMLLNSPNNIEQIEELVEKPAFFASNSSRQSISFFDFQLIGLGMFIQIEVEPSYHVFVGNLFIGKSYFWKFTLKNNSSCPVSYCIQPFQLQYDDQNVFPDIPQSQSQILEKSNSEVFLGFKSLEVGQNKKITYQVIFNYSQPIFIDLIGNFIGPEISLDVPEIDFGLLQVGQEGLFQLNIKNESGIQAEVLFQEEFDNSLKFKEEENNLKNIENYLDLYQKKQENNFIFDNKIIFLGPFEQKTVNIKCLQNEPKTINTILGCLVKDGKINYIRTKAEIQKINVSLNTFQLNFERIYISKEYRLMKGQSEQYIELQNLGNLQCKFSWELDTKQQMLKYTFEPSTGILKAKEVLPIKFTFIPQLGGNFEEIFICNIEGVEYPLGFELKSYIQGLTIEFDNLQQSNNQNNDSIIDQKDISKQIKNKILNKTQTEKKNSFTDKKISNLYTRTPLKSIEFYECLINQQRTFQISIRNTSEIPTSFEIFPEKYLPFFSNDKESVTNTTEKMQEITYKTGTSSLFKKNQKKRQSFSAKPQVLLTNDIEKNKNFTSIQGQQLNQTKILLQNQRIYLSNNKGIAILCEPNKGKLPANSEVLIIIACFNDICGHFKDNLIININGYPQQKFPMEVEVIGSPVIINPGQLGILNNNQDWPIFNLGQYIREQTPITRQFKIMNTGPKDVIIEWKLFDLKNIDRTKDMFQIQIQEPHLGTQDACLLHFEPLQPQEVVQSDIQIEQKQFILEGREEKIIKVNFQSKEAKNFDQVLVARPYLRQKNQFSIDPNEKNDNMGTVAIRLQAQTINPYLYIDKLKSVDGILKLKFEKWSCQEIIENKKELKEITLINKFNLNLKFQIHIIGPFKIMQAATNSPASYDQEVVLLTPEHISYLQNKFNLVQNSNLSLKIEFQGPKANNYQEWPLTYKTYKFGKLQILFENGDQQNIELEGHLLRPLVYLNTSGIEDVEGDQIQDFDTVNINNYKSITIFLSNISQVPAKWKINNIKAISNRIQSATLPNMLTKEEIEDNQKVDDPSVFEFQISQGILIGPSVPVKCFPDTLALPNQKTNQIIADNKQYPQKIMINFRVFFLIQFNYYYYKQPRKNVLYKCKYRIIVEEGPSVDFFLRGRGTYDEKKYK</sequence>
<dbReference type="PANTHER" id="PTHR46348">
    <property type="entry name" value="DELETED IN LUNG AND ESOPHAGEAL CANCER PROTEIN 1"/>
    <property type="match status" value="1"/>
</dbReference>
<dbReference type="GO" id="GO:0005737">
    <property type="term" value="C:cytoplasm"/>
    <property type="evidence" value="ECO:0007669"/>
    <property type="project" value="TreeGrafter"/>
</dbReference>
<reference evidence="1 2" key="1">
    <citation type="submission" date="2011-07" db="EMBL/GenBank/DDBJ databases">
        <authorList>
            <person name="Coyne R."/>
            <person name="Brami D."/>
            <person name="Johnson J."/>
            <person name="Hostetler J."/>
            <person name="Hannick L."/>
            <person name="Clark T."/>
            <person name="Cassidy-Hanley D."/>
            <person name="Inman J."/>
        </authorList>
    </citation>
    <scope>NUCLEOTIDE SEQUENCE [LARGE SCALE GENOMIC DNA]</scope>
    <source>
        <strain evidence="1 2">G5</strain>
    </source>
</reference>